<feature type="region of interest" description="Disordered" evidence="1">
    <location>
        <begin position="125"/>
        <end position="151"/>
    </location>
</feature>
<dbReference type="EMBL" id="JANX01001083">
    <property type="protein sequence ID" value="KGM30063.1"/>
    <property type="molecule type" value="Genomic_DNA"/>
</dbReference>
<feature type="domain" description="DNA polymerase III subunit gamma/ tau C-terminal" evidence="2">
    <location>
        <begin position="10"/>
        <end position="121"/>
    </location>
</feature>
<sequence length="151" mass="16355">APKAVLRADPKSFDDLVQIAFARDVVLHGQLMSAVHLVHFEPGRLEFRPHDSAPPDLANRLGTALRDWTGERWVVSVSGAEGAPTLTQQARTDRENALAQAAEHPMVKAVMSAFPGAVIRDLRNPLEQDEVAGPAAEPAPDAIDEEEPREA</sequence>
<comment type="caution">
    <text evidence="3">The sequence shown here is derived from an EMBL/GenBank/DDBJ whole genome shotgun (WGS) entry which is preliminary data.</text>
</comment>
<accession>A0A0A0CWP7</accession>
<dbReference type="Proteomes" id="UP000029995">
    <property type="component" value="Unassembled WGS sequence"/>
</dbReference>
<reference evidence="3 4" key="1">
    <citation type="submission" date="2014-01" db="EMBL/GenBank/DDBJ databases">
        <title>Genome sequence determination for a cystic fibrosis isolate, Inquilinus limosus.</title>
        <authorList>
            <person name="Pino M."/>
            <person name="Di Conza J."/>
            <person name="Gutkind G."/>
        </authorList>
    </citation>
    <scope>NUCLEOTIDE SEQUENCE [LARGE SCALE GENOMIC DNA]</scope>
    <source>
        <strain evidence="3 4">MP06</strain>
    </source>
</reference>
<evidence type="ECO:0000259" key="2">
    <source>
        <dbReference type="Pfam" id="PF12362"/>
    </source>
</evidence>
<protein>
    <recommendedName>
        <fullName evidence="2">DNA polymerase III subunit gamma/ tau C-terminal domain-containing protein</fullName>
    </recommendedName>
</protein>
<organism evidence="3 4">
    <name type="scientific">Inquilinus limosus MP06</name>
    <dbReference type="NCBI Taxonomy" id="1398085"/>
    <lineage>
        <taxon>Bacteria</taxon>
        <taxon>Pseudomonadati</taxon>
        <taxon>Pseudomonadota</taxon>
        <taxon>Alphaproteobacteria</taxon>
        <taxon>Rhodospirillales</taxon>
        <taxon>Rhodospirillaceae</taxon>
        <taxon>Inquilinus</taxon>
    </lineage>
</organism>
<evidence type="ECO:0000313" key="4">
    <source>
        <dbReference type="Proteomes" id="UP000029995"/>
    </source>
</evidence>
<name>A0A0A0CWP7_9PROT</name>
<dbReference type="Pfam" id="PF12362">
    <property type="entry name" value="DUF3646"/>
    <property type="match status" value="1"/>
</dbReference>
<dbReference type="AlphaFoldDB" id="A0A0A0CWP7"/>
<evidence type="ECO:0000313" key="3">
    <source>
        <dbReference type="EMBL" id="KGM30063.1"/>
    </source>
</evidence>
<gene>
    <name evidence="3" type="ORF">P409_35320</name>
</gene>
<evidence type="ECO:0000256" key="1">
    <source>
        <dbReference type="SAM" id="MobiDB-lite"/>
    </source>
</evidence>
<proteinExistence type="predicted"/>
<feature type="compositionally biased region" description="Low complexity" evidence="1">
    <location>
        <begin position="131"/>
        <end position="141"/>
    </location>
</feature>
<feature type="compositionally biased region" description="Acidic residues" evidence="1">
    <location>
        <begin position="142"/>
        <end position="151"/>
    </location>
</feature>
<dbReference type="InterPro" id="IPR022107">
    <property type="entry name" value="DNA_pol_III_gamma/tau_C"/>
</dbReference>
<feature type="non-terminal residue" evidence="3">
    <location>
        <position position="1"/>
    </location>
</feature>